<evidence type="ECO:0000313" key="1">
    <source>
        <dbReference type="EMBL" id="AIP87502.1"/>
    </source>
</evidence>
<reference evidence="1" key="1">
    <citation type="journal article" date="2015" name="ACS Synth. Biol.">
        <title>Native promoter strategy for high-yielding synthesis and engineering of fungal secondary metabolites.</title>
        <authorList>
            <person name="Kakule T.B."/>
            <person name="Jadulco R.C."/>
            <person name="Koch M."/>
            <person name="Janso J.E."/>
            <person name="Barrows L.R."/>
            <person name="Schmidt E.W."/>
        </authorList>
    </citation>
    <scope>NUCLEOTIDE SEQUENCE</scope>
    <source>
        <strain evidence="1">NRRL 50135</strain>
    </source>
</reference>
<protein>
    <submittedName>
        <fullName evidence="1">Uncharacterized protein</fullName>
    </submittedName>
</protein>
<proteinExistence type="predicted"/>
<dbReference type="EMBL" id="KM107910">
    <property type="protein sequence ID" value="AIP87502.1"/>
    <property type="molecule type" value="Genomic_DNA"/>
</dbReference>
<sequence length="288" mass="31588">MESPAAWKIVPTLGSIDAVPTNRTQIPASEAQRKVWIRFAAMGRWPSNVQAKHDRTNDPVRFDDLASRSYGLRIRIQRRVPAPSAAQGGVAYLHALRVRDAVKRETKSVLRLCSDLSRAVRIVIIKGSFGTIGLDQVVAVWRAGHYWCEARQTEKLALEANGGRDLDESKGVSPDILGESSVSWLKGVHPHDSGTDTVADLDVVFCGVQSDLHDDSSKVTTAYCPRRDVLSTHFGIDGVHRHCLGPDDNNVSLGLWNWRIVRELHATLVVAHNCGLGTASLLQASHVV</sequence>
<gene>
    <name evidence="1" type="ORF">gNR603</name>
</gene>
<accession>A0A089FRP3</accession>
<name>A0A089FRP3_FUNXX</name>
<dbReference type="AlphaFoldDB" id="A0A089FRP3"/>
<organism evidence="1">
    <name type="scientific">Fungal sp. (strain NRRL 50135)</name>
    <dbReference type="NCBI Taxonomy" id="1547289"/>
    <lineage>
        <taxon>Eukaryota</taxon>
        <taxon>Fungi</taxon>
    </lineage>
</organism>